<dbReference type="EMBL" id="CP073249">
    <property type="protein sequence ID" value="QUF03623.1"/>
    <property type="molecule type" value="Genomic_DNA"/>
</dbReference>
<feature type="region of interest" description="Disordered" evidence="1">
    <location>
        <begin position="115"/>
        <end position="182"/>
    </location>
</feature>
<evidence type="ECO:0000313" key="2">
    <source>
        <dbReference type="EMBL" id="QUF03623.1"/>
    </source>
</evidence>
<proteinExistence type="predicted"/>
<dbReference type="Proteomes" id="UP000677152">
    <property type="component" value="Chromosome"/>
</dbReference>
<organism evidence="2 3">
    <name type="scientific">Actinosynnema pretiosum subsp. pretiosum</name>
    <dbReference type="NCBI Taxonomy" id="103721"/>
    <lineage>
        <taxon>Bacteria</taxon>
        <taxon>Bacillati</taxon>
        <taxon>Actinomycetota</taxon>
        <taxon>Actinomycetes</taxon>
        <taxon>Pseudonocardiales</taxon>
        <taxon>Pseudonocardiaceae</taxon>
        <taxon>Actinosynnema</taxon>
    </lineage>
</organism>
<feature type="compositionally biased region" description="Low complexity" evidence="1">
    <location>
        <begin position="115"/>
        <end position="167"/>
    </location>
</feature>
<reference evidence="2" key="1">
    <citation type="submission" date="2021-04" db="EMBL/GenBank/DDBJ databases">
        <title>Genomic sequence of Actinosynnema pretiosum subsp. pretiosum ATCC 31280 (C-14919).</title>
        <authorList>
            <person name="Bai L."/>
            <person name="Wang X."/>
            <person name="Xiao Y."/>
        </authorList>
    </citation>
    <scope>NUCLEOTIDE SEQUENCE</scope>
    <source>
        <strain evidence="2">ATCC 31280</strain>
    </source>
</reference>
<dbReference type="AlphaFoldDB" id="A0AA45L5U8"/>
<evidence type="ECO:0000313" key="3">
    <source>
        <dbReference type="Proteomes" id="UP000677152"/>
    </source>
</evidence>
<name>A0AA45L5U8_9PSEU</name>
<accession>A0AA45L5U8</accession>
<sequence length="182" mass="18582">MTAAGGWRAPIALSELSHAGVVVPEPVPGLVPTTRDCSGTAFVPLYGAFVPHPWHDPDRDLYIVFRDRAKSLGWLDDTGTLVRGTEQRQIGTPGLWRMNDAGVVDPSASIADAPAVSAPTVSAPVANTSTPYAPTPNTSSPNTSSPNTSSPNTSSPNTSSPNTSSPGTPIPGTPIVGGSAVS</sequence>
<evidence type="ECO:0000256" key="1">
    <source>
        <dbReference type="SAM" id="MobiDB-lite"/>
    </source>
</evidence>
<gene>
    <name evidence="2" type="ORF">KCV87_30260</name>
</gene>
<protein>
    <submittedName>
        <fullName evidence="2">Uncharacterized protein</fullName>
    </submittedName>
</protein>